<sequence>MRTSQYQFEMLVTFMEEHGDLFGSRTLTPKEKIKTLTNWEEFCDMLNRDVSGDSKDSTKWKKVWSDFKNNTKKKYSRIQEAIKAGGPPSQAKLSELEHRVLALIGIPENVMITIDDEAEGSANEEETTFEVQHSPKKEPTEEESSVVKEILIDCVRDTKRPTIKVRQSPNTEPVELPILKQIFIRDPLKSTVGVRSPRTDNTEEESPPAKKIYVREIPRPIFELRRLQKTDDVEKETPVKKKHVQDPLKTAYEVRSQPMADHTYPAAPSKRETEPLSDAEWRKFKMQQHQEHLELKREQNRIRELEVRAQMGWQELGARALDILEKFVDRSLNE</sequence>
<evidence type="ECO:0000256" key="3">
    <source>
        <dbReference type="ARBA" id="ARBA00023015"/>
    </source>
</evidence>
<keyword evidence="4" id="KW-0804">Transcription</keyword>
<evidence type="ECO:0000313" key="9">
    <source>
        <dbReference type="Proteomes" id="UP001549921"/>
    </source>
</evidence>
<evidence type="ECO:0000313" key="8">
    <source>
        <dbReference type="EMBL" id="KAL0819203.1"/>
    </source>
</evidence>
<protein>
    <recommendedName>
        <fullName evidence="2">Regulatory protein zeste</fullName>
    </recommendedName>
</protein>
<evidence type="ECO:0000256" key="4">
    <source>
        <dbReference type="ARBA" id="ARBA00023163"/>
    </source>
</evidence>
<gene>
    <name evidence="8" type="ORF">ABMA28_008455</name>
</gene>
<dbReference type="EMBL" id="JBEDNZ010000021">
    <property type="protein sequence ID" value="KAL0819203.1"/>
    <property type="molecule type" value="Genomic_DNA"/>
</dbReference>
<dbReference type="Proteomes" id="UP001549921">
    <property type="component" value="Unassembled WGS sequence"/>
</dbReference>
<evidence type="ECO:0000256" key="1">
    <source>
        <dbReference type="ARBA" id="ARBA00011764"/>
    </source>
</evidence>
<evidence type="ECO:0000256" key="5">
    <source>
        <dbReference type="ARBA" id="ARBA00025466"/>
    </source>
</evidence>
<comment type="caution">
    <text evidence="8">The sequence shown here is derived from an EMBL/GenBank/DDBJ whole genome shotgun (WGS) entry which is preliminary data.</text>
</comment>
<proteinExistence type="predicted"/>
<dbReference type="InterPro" id="IPR028002">
    <property type="entry name" value="Myb_DNA-bind_5"/>
</dbReference>
<accession>A0ABD0SJG2</accession>
<reference evidence="8 9" key="1">
    <citation type="submission" date="2024-06" db="EMBL/GenBank/DDBJ databases">
        <title>A chromosome-level genome assembly of beet webworm, Loxostege sticticalis.</title>
        <authorList>
            <person name="Zhang Y."/>
        </authorList>
    </citation>
    <scope>NUCLEOTIDE SEQUENCE [LARGE SCALE GENOMIC DNA]</scope>
    <source>
        <strain evidence="8">AQ028</strain>
        <tissue evidence="8">Male pupae</tissue>
    </source>
</reference>
<name>A0ABD0SJG2_LOXSC</name>
<dbReference type="AlphaFoldDB" id="A0ABD0SJG2"/>
<evidence type="ECO:0000256" key="6">
    <source>
        <dbReference type="SAM" id="MobiDB-lite"/>
    </source>
</evidence>
<comment type="function">
    <text evidence="5">Involved in transvection phenomena (= synapsis-dependent gene expression), where the synaptic pairing of chromosomes carrying genes with which zeste interacts influences the expression of these genes. Zeste binds to DNA and stimulates transcription from a nearby promoter.</text>
</comment>
<feature type="region of interest" description="Disordered" evidence="6">
    <location>
        <begin position="231"/>
        <end position="277"/>
    </location>
</feature>
<evidence type="ECO:0000256" key="2">
    <source>
        <dbReference type="ARBA" id="ARBA00016807"/>
    </source>
</evidence>
<comment type="subunit">
    <text evidence="1">Self-associates forming complexes of several hundred monomers.</text>
</comment>
<organism evidence="8 9">
    <name type="scientific">Loxostege sticticalis</name>
    <name type="common">Beet webworm moth</name>
    <dbReference type="NCBI Taxonomy" id="481309"/>
    <lineage>
        <taxon>Eukaryota</taxon>
        <taxon>Metazoa</taxon>
        <taxon>Ecdysozoa</taxon>
        <taxon>Arthropoda</taxon>
        <taxon>Hexapoda</taxon>
        <taxon>Insecta</taxon>
        <taxon>Pterygota</taxon>
        <taxon>Neoptera</taxon>
        <taxon>Endopterygota</taxon>
        <taxon>Lepidoptera</taxon>
        <taxon>Glossata</taxon>
        <taxon>Ditrysia</taxon>
        <taxon>Pyraloidea</taxon>
        <taxon>Crambidae</taxon>
        <taxon>Pyraustinae</taxon>
        <taxon>Loxostege</taxon>
    </lineage>
</organism>
<keyword evidence="3" id="KW-0805">Transcription regulation</keyword>
<feature type="compositionally biased region" description="Acidic residues" evidence="6">
    <location>
        <begin position="119"/>
        <end position="128"/>
    </location>
</feature>
<feature type="region of interest" description="Disordered" evidence="6">
    <location>
        <begin position="119"/>
        <end position="145"/>
    </location>
</feature>
<evidence type="ECO:0000259" key="7">
    <source>
        <dbReference type="Pfam" id="PF13873"/>
    </source>
</evidence>
<dbReference type="Pfam" id="PF13873">
    <property type="entry name" value="Myb_DNA-bind_5"/>
    <property type="match status" value="1"/>
</dbReference>
<feature type="domain" description="Myb/SANT-like DNA-binding" evidence="7">
    <location>
        <begin position="2"/>
        <end position="75"/>
    </location>
</feature>